<dbReference type="OrthoDB" id="318070at2157"/>
<organism evidence="1 2">
    <name type="scientific">Halalkaliarchaeum desulfuricum</name>
    <dbReference type="NCBI Taxonomy" id="2055893"/>
    <lineage>
        <taxon>Archaea</taxon>
        <taxon>Methanobacteriati</taxon>
        <taxon>Methanobacteriota</taxon>
        <taxon>Stenosarchaea group</taxon>
        <taxon>Halobacteria</taxon>
        <taxon>Halobacteriales</taxon>
        <taxon>Haloferacaceae</taxon>
        <taxon>Halalkaliarchaeum</taxon>
    </lineage>
</organism>
<keyword evidence="2" id="KW-1185">Reference proteome</keyword>
<name>A0A343TIL8_9EURY</name>
<accession>A0A343TIL8</accession>
<gene>
    <name evidence="1" type="ORF">AArcSl_1309</name>
</gene>
<dbReference type="RefSeq" id="WP_119816698.1">
    <property type="nucleotide sequence ID" value="NZ_CP025066.1"/>
</dbReference>
<evidence type="ECO:0000313" key="1">
    <source>
        <dbReference type="EMBL" id="AUX08940.1"/>
    </source>
</evidence>
<dbReference type="InterPro" id="IPR012337">
    <property type="entry name" value="RNaseH-like_sf"/>
</dbReference>
<evidence type="ECO:0000313" key="2">
    <source>
        <dbReference type="Proteomes" id="UP000263012"/>
    </source>
</evidence>
<dbReference type="KEGG" id="hdf:AArcSl_1309"/>
<dbReference type="Proteomes" id="UP000263012">
    <property type="component" value="Chromosome"/>
</dbReference>
<protein>
    <submittedName>
        <fullName evidence="1">Uncharacterized protein</fullName>
    </submittedName>
</protein>
<dbReference type="Gene3D" id="3.30.420.10">
    <property type="entry name" value="Ribonuclease H-like superfamily/Ribonuclease H"/>
    <property type="match status" value="1"/>
</dbReference>
<proteinExistence type="predicted"/>
<dbReference type="EMBL" id="CP025066">
    <property type="protein sequence ID" value="AUX08940.1"/>
    <property type="molecule type" value="Genomic_DNA"/>
</dbReference>
<dbReference type="InterPro" id="IPR036397">
    <property type="entry name" value="RNaseH_sf"/>
</dbReference>
<reference evidence="2" key="1">
    <citation type="submission" date="2017-11" db="EMBL/GenBank/DDBJ databases">
        <title>Phenotypic and genomic properties of facultatively anaerobic sulfur-reducing natronoarchaea from hypersaline soda lakes.</title>
        <authorList>
            <person name="Sorokin D.Y."/>
            <person name="Kublanov I.V."/>
            <person name="Roman P."/>
            <person name="Sinninghe Damste J.S."/>
            <person name="Golyshin P.N."/>
            <person name="Rojo D."/>
            <person name="Ciordia S."/>
            <person name="Mena M.D.C."/>
            <person name="Ferrer M."/>
            <person name="Messina E."/>
            <person name="Smedile F."/>
            <person name="La Spada G."/>
            <person name="La Cono V."/>
            <person name="Yakimov M.M."/>
        </authorList>
    </citation>
    <scope>NUCLEOTIDE SEQUENCE [LARGE SCALE GENOMIC DNA]</scope>
    <source>
        <strain evidence="2">AArc-Sl</strain>
    </source>
</reference>
<dbReference type="GO" id="GO:0003676">
    <property type="term" value="F:nucleic acid binding"/>
    <property type="evidence" value="ECO:0007669"/>
    <property type="project" value="InterPro"/>
</dbReference>
<dbReference type="GeneID" id="37877656"/>
<dbReference type="AlphaFoldDB" id="A0A343TIL8"/>
<sequence>MGTKLTPVAFDVETTGFESDSTVTVLGLVLPLGCRVFLNAGGRPADRDRLERELETEFDAVVRVSCHRNERELLAAVAEFVAESIADDDYMLVAYNGELYRGGFDLPFLRTRCALLDCRWPFDGVPYADLLPIFRARFNTTVDEEQVNDLEGAYQALIGDGLTALDPFADSREAVAAFERGEFRPLLAHNLADILRTDALAGVAQRYCGTSEFDLKSLTPTLRDPSLTGR</sequence>
<dbReference type="SUPFAM" id="SSF53098">
    <property type="entry name" value="Ribonuclease H-like"/>
    <property type="match status" value="1"/>
</dbReference>